<reference evidence="2 3" key="1">
    <citation type="submission" date="2015-05" db="EMBL/GenBank/DDBJ databases">
        <title>Draft genome sequence of Lampropedia sp. CT6, isolated from the microbial mat of a hot water spring, located at Manikaran, India.</title>
        <authorList>
            <person name="Tripathi C."/>
            <person name="Rani P."/>
            <person name="Mahato N.K."/>
            <person name="Lal R."/>
        </authorList>
    </citation>
    <scope>NUCLEOTIDE SEQUENCE [LARGE SCALE GENOMIC DNA]</scope>
    <source>
        <strain evidence="2 3">CT6</strain>
    </source>
</reference>
<gene>
    <name evidence="2" type="ORF">AAV94_04915</name>
</gene>
<dbReference type="Proteomes" id="UP000050580">
    <property type="component" value="Unassembled WGS sequence"/>
</dbReference>
<feature type="transmembrane region" description="Helical" evidence="1">
    <location>
        <begin position="42"/>
        <end position="61"/>
    </location>
</feature>
<dbReference type="RefSeq" id="WP_046741211.1">
    <property type="nucleotide sequence ID" value="NZ_LBNQ01000019.1"/>
</dbReference>
<keyword evidence="3" id="KW-1185">Reference proteome</keyword>
<sequence length="103" mass="11223">MNMDAAIWLLIGLAVAAANAPFVSSRLLLVGPRSAGAKSPRWHMLELLLLYGVVGVIGRLFEAQVGQVASQGWAFYVITGCLFLTFAAPGFVYHYLWKRLARG</sequence>
<keyword evidence="1" id="KW-0812">Transmembrane</keyword>
<evidence type="ECO:0000313" key="2">
    <source>
        <dbReference type="EMBL" id="KKW68444.1"/>
    </source>
</evidence>
<dbReference type="EMBL" id="LBNQ01000019">
    <property type="protein sequence ID" value="KKW68444.1"/>
    <property type="molecule type" value="Genomic_DNA"/>
</dbReference>
<protein>
    <submittedName>
        <fullName evidence="2">Membrane protein</fullName>
    </submittedName>
</protein>
<dbReference type="InterPro" id="IPR016768">
    <property type="entry name" value="UCP019883"/>
</dbReference>
<feature type="transmembrane region" description="Helical" evidence="1">
    <location>
        <begin position="73"/>
        <end position="96"/>
    </location>
</feature>
<dbReference type="STRING" id="1610491.AAV94_04915"/>
<proteinExistence type="predicted"/>
<organism evidence="2 3">
    <name type="scientific">Lampropedia cohaerens</name>
    <dbReference type="NCBI Taxonomy" id="1610491"/>
    <lineage>
        <taxon>Bacteria</taxon>
        <taxon>Pseudomonadati</taxon>
        <taxon>Pseudomonadota</taxon>
        <taxon>Betaproteobacteria</taxon>
        <taxon>Burkholderiales</taxon>
        <taxon>Comamonadaceae</taxon>
        <taxon>Lampropedia</taxon>
    </lineage>
</organism>
<dbReference type="Pfam" id="PF10993">
    <property type="entry name" value="DUF2818"/>
    <property type="match status" value="1"/>
</dbReference>
<name>A0A0U1Q0Z7_9BURK</name>
<keyword evidence="1" id="KW-0472">Membrane</keyword>
<accession>A0A0U1Q0Z7</accession>
<dbReference type="PIRSF" id="PIRSF019883">
    <property type="entry name" value="UCP019883"/>
    <property type="match status" value="1"/>
</dbReference>
<comment type="caution">
    <text evidence="2">The sequence shown here is derived from an EMBL/GenBank/DDBJ whole genome shotgun (WGS) entry which is preliminary data.</text>
</comment>
<evidence type="ECO:0000313" key="3">
    <source>
        <dbReference type="Proteomes" id="UP000050580"/>
    </source>
</evidence>
<keyword evidence="1" id="KW-1133">Transmembrane helix</keyword>
<dbReference type="AlphaFoldDB" id="A0A0U1Q0Z7"/>
<dbReference type="OrthoDB" id="5785537at2"/>
<evidence type="ECO:0000256" key="1">
    <source>
        <dbReference type="SAM" id="Phobius"/>
    </source>
</evidence>